<dbReference type="Gene3D" id="2.60.40.10">
    <property type="entry name" value="Immunoglobulins"/>
    <property type="match status" value="5"/>
</dbReference>
<dbReference type="PROSITE" id="PS50853">
    <property type="entry name" value="FN3"/>
    <property type="match status" value="1"/>
</dbReference>
<organism evidence="3 4">
    <name type="scientific">Treponema peruense</name>
    <dbReference type="NCBI Taxonomy" id="2787628"/>
    <lineage>
        <taxon>Bacteria</taxon>
        <taxon>Pseudomonadati</taxon>
        <taxon>Spirochaetota</taxon>
        <taxon>Spirochaetia</taxon>
        <taxon>Spirochaetales</taxon>
        <taxon>Treponemataceae</taxon>
        <taxon>Treponema</taxon>
    </lineage>
</organism>
<sequence length="736" mass="79357">MKKRKCVVMLVAAVVMLTTGCSDFFQGKISMDNTKNTGTLEDLLTPAREVTELAAPQQMFVSKSMYAGKIAVSWSKVENATSYRIERAVVTSDSEGKITVPEESDYESLQKFVYATTYTDTIIQNPSYSNKEYENVYFYRVCAENIAKGLESPYLACSDTEGADGAGKLFGVPSGVEADKGKSTESINVKWNAVEGAVSYVIYRGTNADGTGMEKIGEVLGSVQKFSNSISESDQGREFFYKVCAQNYYGNVSAFSSIGMGYSLKEGAPAAPSGVCIDNGLGTSVSSVTIKWEEVAGTEKTTISYNLYRTSSEDSSYTLVKKITDAAATTYTDRSIKPGLIYWYYVQAVSTPSDGTEGEVLKSPFSSSGADSESPAKAYLLSAPENVGVDESEDSTSLILSWDAALGSEDNSYVYKIYASDLLNSEYALILSGVTGTSSVVEKHNFYKVSTVNELGVDTESALSEAAAPVPQAPAAAEGSRTANLSAEAAAVWTANANGVYPVRVSWTKPAADFPAGYLVYRSTKKDSGFRKLTESPVTGLSYIDSNETARAGSYYYYRVVSVNELGQGKNYADTDGYGALTADQWFREYNKTVRNSQSKLTYMHKPNDMDKLGTETVNGDIKGTLYYNAKVAGMGAYITMKYENYADFYIMGEKDLGEYFICTGNTDTTSNMSANGNMLGTVVCTGMYPGSVKYDGLLIKGGAAGGGAYAVTTKDMSGNVIIPETNVDWQVGEEK</sequence>
<dbReference type="CDD" id="cd00063">
    <property type="entry name" value="FN3"/>
    <property type="match status" value="2"/>
</dbReference>
<evidence type="ECO:0000259" key="2">
    <source>
        <dbReference type="PROSITE" id="PS50853"/>
    </source>
</evidence>
<evidence type="ECO:0000313" key="4">
    <source>
        <dbReference type="Proteomes" id="UP000595224"/>
    </source>
</evidence>
<protein>
    <submittedName>
        <fullName evidence="3">Fibronectin type III domain-containing protein</fullName>
    </submittedName>
</protein>
<dbReference type="KEGG" id="tper:IWA51_12455"/>
<feature type="signal peptide" evidence="1">
    <location>
        <begin position="1"/>
        <end position="21"/>
    </location>
</feature>
<evidence type="ECO:0000313" key="3">
    <source>
        <dbReference type="EMBL" id="QQA01042.1"/>
    </source>
</evidence>
<dbReference type="SUPFAM" id="SSF49265">
    <property type="entry name" value="Fibronectin type III"/>
    <property type="match status" value="2"/>
</dbReference>
<dbReference type="AlphaFoldDB" id="A0A7T3RDC7"/>
<dbReference type="EMBL" id="CP064936">
    <property type="protein sequence ID" value="QQA01042.1"/>
    <property type="molecule type" value="Genomic_DNA"/>
</dbReference>
<keyword evidence="4" id="KW-1185">Reference proteome</keyword>
<accession>A0A7T3RDC7</accession>
<dbReference type="InterPro" id="IPR036116">
    <property type="entry name" value="FN3_sf"/>
</dbReference>
<keyword evidence="1" id="KW-0732">Signal</keyword>
<proteinExistence type="predicted"/>
<dbReference type="InterPro" id="IPR013783">
    <property type="entry name" value="Ig-like_fold"/>
</dbReference>
<evidence type="ECO:0000256" key="1">
    <source>
        <dbReference type="SAM" id="SignalP"/>
    </source>
</evidence>
<name>A0A7T3RDC7_9SPIR</name>
<dbReference type="InterPro" id="IPR003961">
    <property type="entry name" value="FN3_dom"/>
</dbReference>
<feature type="chain" id="PRO_5032639885" evidence="1">
    <location>
        <begin position="22"/>
        <end position="736"/>
    </location>
</feature>
<gene>
    <name evidence="3" type="ORF">IWA51_12455</name>
</gene>
<dbReference type="PROSITE" id="PS51257">
    <property type="entry name" value="PROKAR_LIPOPROTEIN"/>
    <property type="match status" value="1"/>
</dbReference>
<dbReference type="RefSeq" id="WP_198442650.1">
    <property type="nucleotide sequence ID" value="NZ_CBCSHE010000007.1"/>
</dbReference>
<dbReference type="Proteomes" id="UP000595224">
    <property type="component" value="Chromosome"/>
</dbReference>
<feature type="domain" description="Fibronectin type-III" evidence="2">
    <location>
        <begin position="268"/>
        <end position="370"/>
    </location>
</feature>
<dbReference type="SMART" id="SM00060">
    <property type="entry name" value="FN3"/>
    <property type="match status" value="3"/>
</dbReference>
<reference evidence="3 4" key="1">
    <citation type="submission" date="2020-11" db="EMBL/GenBank/DDBJ databases">
        <title>Treponema Peruensis nv. sp., first commensal Treponema isolated from human feces.</title>
        <authorList>
            <person name="Belkhou C."/>
            <person name="Raes J."/>
        </authorList>
    </citation>
    <scope>NUCLEOTIDE SEQUENCE [LARGE SCALE GENOMIC DNA]</scope>
    <source>
        <strain evidence="3 4">RCC2812</strain>
    </source>
</reference>